<organism evidence="1">
    <name type="scientific">bioreactor metagenome</name>
    <dbReference type="NCBI Taxonomy" id="1076179"/>
    <lineage>
        <taxon>unclassified sequences</taxon>
        <taxon>metagenomes</taxon>
        <taxon>ecological metagenomes</taxon>
    </lineage>
</organism>
<accession>A0A644X6G7</accession>
<protein>
    <submittedName>
        <fullName evidence="1">Uncharacterized protein</fullName>
    </submittedName>
</protein>
<gene>
    <name evidence="1" type="ORF">SDC9_58093</name>
</gene>
<comment type="caution">
    <text evidence="1">The sequence shown here is derived from an EMBL/GenBank/DDBJ whole genome shotgun (WGS) entry which is preliminary data.</text>
</comment>
<dbReference type="AlphaFoldDB" id="A0A644X6G7"/>
<name>A0A644X6G7_9ZZZZ</name>
<reference evidence="1" key="1">
    <citation type="submission" date="2019-08" db="EMBL/GenBank/DDBJ databases">
        <authorList>
            <person name="Kucharzyk K."/>
            <person name="Murdoch R.W."/>
            <person name="Higgins S."/>
            <person name="Loffler F."/>
        </authorList>
    </citation>
    <scope>NUCLEOTIDE SEQUENCE</scope>
</reference>
<dbReference type="EMBL" id="VSSQ01001873">
    <property type="protein sequence ID" value="MPM11742.1"/>
    <property type="molecule type" value="Genomic_DNA"/>
</dbReference>
<evidence type="ECO:0000313" key="1">
    <source>
        <dbReference type="EMBL" id="MPM11742.1"/>
    </source>
</evidence>
<sequence>MVDEISTKAAVGDLFLTQVAGQLVDDGADHLKMPQFLGAYIGQKCLKLWVRHGVPLAEIAQGSTEFPVWTTVLTDNIRGKAGIGGGNFYRVLQLLFIHEHKLFSPFHLPGPGGLRPGIGAVVCHVGMSNGTVGSRKLLMGRFVHSVILLEQFESLGVVRVSIQIQAKLQQDEFQRLELGHRGTHYIPGIHLIPEGEIKAGEKSAVIEGVCL</sequence>
<proteinExistence type="predicted"/>